<evidence type="ECO:0000256" key="4">
    <source>
        <dbReference type="ARBA" id="ARBA00022989"/>
    </source>
</evidence>
<feature type="transmembrane region" description="Helical" evidence="6">
    <location>
        <begin position="70"/>
        <end position="89"/>
    </location>
</feature>
<evidence type="ECO:0000256" key="2">
    <source>
        <dbReference type="ARBA" id="ARBA00022475"/>
    </source>
</evidence>
<dbReference type="InterPro" id="IPR020846">
    <property type="entry name" value="MFS_dom"/>
</dbReference>
<evidence type="ECO:0000256" key="5">
    <source>
        <dbReference type="ARBA" id="ARBA00023136"/>
    </source>
</evidence>
<reference evidence="8 9" key="1">
    <citation type="submission" date="2015-01" db="EMBL/GenBank/DDBJ databases">
        <title>Genome sequence of the beneficial rhizobacterium Pseudomonas fluorescens 2-79.</title>
        <authorList>
            <person name="Thuermer A."/>
            <person name="Daniel R."/>
        </authorList>
    </citation>
    <scope>NUCLEOTIDE SEQUENCE [LARGE SCALE GENOMIC DNA]</scope>
    <source>
        <strain evidence="8 9">2-79</strain>
    </source>
</reference>
<evidence type="ECO:0000313" key="9">
    <source>
        <dbReference type="Proteomes" id="UP000032210"/>
    </source>
</evidence>
<feature type="transmembrane region" description="Helical" evidence="6">
    <location>
        <begin position="233"/>
        <end position="255"/>
    </location>
</feature>
<protein>
    <submittedName>
        <fullName evidence="8">YdhP_3 protein</fullName>
    </submittedName>
</protein>
<keyword evidence="3 6" id="KW-0812">Transmembrane</keyword>
<dbReference type="PANTHER" id="PTHR43124:SF8">
    <property type="entry name" value="INNER MEMBRANE TRANSPORT PROTEIN YDHP"/>
    <property type="match status" value="1"/>
</dbReference>
<evidence type="ECO:0000313" key="8">
    <source>
        <dbReference type="EMBL" id="KIR22543.1"/>
    </source>
</evidence>
<feature type="transmembrane region" description="Helical" evidence="6">
    <location>
        <begin position="267"/>
        <end position="285"/>
    </location>
</feature>
<dbReference type="InterPro" id="IPR036259">
    <property type="entry name" value="MFS_trans_sf"/>
</dbReference>
<feature type="transmembrane region" description="Helical" evidence="6">
    <location>
        <begin position="355"/>
        <end position="372"/>
    </location>
</feature>
<evidence type="ECO:0000259" key="7">
    <source>
        <dbReference type="PROSITE" id="PS50850"/>
    </source>
</evidence>
<keyword evidence="4 6" id="KW-1133">Transmembrane helix</keyword>
<keyword evidence="2" id="KW-1003">Cell membrane</keyword>
<gene>
    <name evidence="8" type="primary">ydhP_3</name>
    <name evidence="8" type="ORF">PFLU3_20430</name>
</gene>
<dbReference type="PROSITE" id="PS50850">
    <property type="entry name" value="MFS"/>
    <property type="match status" value="1"/>
</dbReference>
<dbReference type="CDD" id="cd17324">
    <property type="entry name" value="MFS_NepI_like"/>
    <property type="match status" value="1"/>
</dbReference>
<proteinExistence type="predicted"/>
<feature type="transmembrane region" description="Helical" evidence="6">
    <location>
        <begin position="154"/>
        <end position="175"/>
    </location>
</feature>
<dbReference type="InterPro" id="IPR050189">
    <property type="entry name" value="MFS_Efflux_Transporters"/>
</dbReference>
<dbReference type="PANTHER" id="PTHR43124">
    <property type="entry name" value="PURINE EFFLUX PUMP PBUE"/>
    <property type="match status" value="1"/>
</dbReference>
<evidence type="ECO:0000256" key="6">
    <source>
        <dbReference type="SAM" id="Phobius"/>
    </source>
</evidence>
<comment type="subcellular location">
    <subcellularLocation>
        <location evidence="1">Cell membrane</location>
        <topology evidence="1">Multi-pass membrane protein</topology>
    </subcellularLocation>
</comment>
<keyword evidence="5 6" id="KW-0472">Membrane</keyword>
<evidence type="ECO:0000256" key="1">
    <source>
        <dbReference type="ARBA" id="ARBA00004651"/>
    </source>
</evidence>
<feature type="transmembrane region" description="Helical" evidence="6">
    <location>
        <begin position="291"/>
        <end position="311"/>
    </location>
</feature>
<sequence>MPLIIYVLGAAIFALTTSEYMVAGLMPQLSSDFGVSYAAVGYLVTIYAGAMALGGPLLTIVLLAVPRKKALLGLIGLFVVGQIIGALAPGYEIMVVARLVTAIAAAAFFGVALTACSELVESHLFGRASSMVLGGLMVGTVLGLPAATLVGDWFGWRISFLAVAVVAMLVGLLVMKLMPPLPAPPSVSSLRSELAVFRNGKLWEVYATSLLLIGATFAGFTYFVPILTEVSGFSAATVPALLVVYGLATLVGNNIVGRLADRHTISVIAYGLVAAIAAMVIFALFGQIKAVAIVALVVIGLTGVSMNPALITRGARVGHNNMLVNSVHTACIMLGVMAGSWIGGWGIAAGLGLQGALWVGAGLGVLALFSLLPELRTRSSQSTFAR</sequence>
<feature type="transmembrane region" description="Helical" evidence="6">
    <location>
        <begin position="205"/>
        <end position="227"/>
    </location>
</feature>
<dbReference type="SUPFAM" id="SSF103473">
    <property type="entry name" value="MFS general substrate transporter"/>
    <property type="match status" value="1"/>
</dbReference>
<evidence type="ECO:0000256" key="3">
    <source>
        <dbReference type="ARBA" id="ARBA00022692"/>
    </source>
</evidence>
<feature type="transmembrane region" description="Helical" evidence="6">
    <location>
        <begin position="95"/>
        <end position="116"/>
    </location>
</feature>
<comment type="caution">
    <text evidence="8">The sequence shown here is derived from an EMBL/GenBank/DDBJ whole genome shotgun (WGS) entry which is preliminary data.</text>
</comment>
<dbReference type="AlphaFoldDB" id="A0A0D0SKM5"/>
<feature type="transmembrane region" description="Helical" evidence="6">
    <location>
        <begin position="42"/>
        <end position="63"/>
    </location>
</feature>
<dbReference type="EMBL" id="JXCQ01000013">
    <property type="protein sequence ID" value="KIR22543.1"/>
    <property type="molecule type" value="Genomic_DNA"/>
</dbReference>
<feature type="transmembrane region" description="Helical" evidence="6">
    <location>
        <begin position="128"/>
        <end position="148"/>
    </location>
</feature>
<feature type="transmembrane region" description="Helical" evidence="6">
    <location>
        <begin position="323"/>
        <end position="343"/>
    </location>
</feature>
<feature type="domain" description="Major facilitator superfamily (MFS) profile" evidence="7">
    <location>
        <begin position="2"/>
        <end position="379"/>
    </location>
</feature>
<dbReference type="RefSeq" id="WP_043048234.1">
    <property type="nucleotide sequence ID" value="NZ_JXCQ01000013.1"/>
</dbReference>
<name>A0A0D0SKM5_PSEFL</name>
<dbReference type="Gene3D" id="1.20.1250.20">
    <property type="entry name" value="MFS general substrate transporter like domains"/>
    <property type="match status" value="2"/>
</dbReference>
<dbReference type="PATRIC" id="fig|294.125.peg.2093"/>
<dbReference type="Pfam" id="PF07690">
    <property type="entry name" value="MFS_1"/>
    <property type="match status" value="1"/>
</dbReference>
<organism evidence="8 9">
    <name type="scientific">Pseudomonas fluorescens</name>
    <dbReference type="NCBI Taxonomy" id="294"/>
    <lineage>
        <taxon>Bacteria</taxon>
        <taxon>Pseudomonadati</taxon>
        <taxon>Pseudomonadota</taxon>
        <taxon>Gammaproteobacteria</taxon>
        <taxon>Pseudomonadales</taxon>
        <taxon>Pseudomonadaceae</taxon>
        <taxon>Pseudomonas</taxon>
    </lineage>
</organism>
<dbReference type="InterPro" id="IPR011701">
    <property type="entry name" value="MFS"/>
</dbReference>
<dbReference type="Proteomes" id="UP000032210">
    <property type="component" value="Unassembled WGS sequence"/>
</dbReference>
<dbReference type="GO" id="GO:0005886">
    <property type="term" value="C:plasma membrane"/>
    <property type="evidence" value="ECO:0007669"/>
    <property type="project" value="UniProtKB-SubCell"/>
</dbReference>
<accession>A0A0D0SKM5</accession>
<dbReference type="GO" id="GO:0022857">
    <property type="term" value="F:transmembrane transporter activity"/>
    <property type="evidence" value="ECO:0007669"/>
    <property type="project" value="InterPro"/>
</dbReference>